<accession>A0ABT7U804</accession>
<dbReference type="SUPFAM" id="SSF81901">
    <property type="entry name" value="HCP-like"/>
    <property type="match status" value="2"/>
</dbReference>
<keyword evidence="2" id="KW-1185">Reference proteome</keyword>
<comment type="caution">
    <text evidence="1">The sequence shown here is derived from an EMBL/GenBank/DDBJ whole genome shotgun (WGS) entry which is preliminary data.</text>
</comment>
<dbReference type="Proteomes" id="UP001228403">
    <property type="component" value="Unassembled WGS sequence"/>
</dbReference>
<dbReference type="Pfam" id="PF08238">
    <property type="entry name" value="Sel1"/>
    <property type="match status" value="6"/>
</dbReference>
<proteinExistence type="predicted"/>
<reference evidence="2" key="2">
    <citation type="submission" date="2023-07" db="EMBL/GenBank/DDBJ databases">
        <title>Identification and characterization of horizontal gene transfer across gut microbiota members of farm animals based on homology search.</title>
        <authorList>
            <person name="Schwarzerova J."/>
            <person name="Nykrynova M."/>
            <person name="Jureckova K."/>
            <person name="Cejkova D."/>
            <person name="Rychlik I."/>
        </authorList>
    </citation>
    <scope>NUCLEOTIDE SEQUENCE [LARGE SCALE GENOMIC DNA]</scope>
    <source>
        <strain evidence="2">ET4</strain>
    </source>
</reference>
<dbReference type="SMART" id="SM00671">
    <property type="entry name" value="SEL1"/>
    <property type="match status" value="6"/>
</dbReference>
<dbReference type="EMBL" id="JAUDCF010000041">
    <property type="protein sequence ID" value="MDM8146652.1"/>
    <property type="molecule type" value="Genomic_DNA"/>
</dbReference>
<dbReference type="PANTHER" id="PTHR43628">
    <property type="entry name" value="ACTIVATOR OF C KINASE PROTEIN 1-RELATED"/>
    <property type="match status" value="1"/>
</dbReference>
<protein>
    <submittedName>
        <fullName evidence="1">Tetratricopeptide repeat protein</fullName>
    </submittedName>
</protein>
<name>A0ABT7U804_9BACE</name>
<dbReference type="InterPro" id="IPR006597">
    <property type="entry name" value="Sel1-like"/>
</dbReference>
<gene>
    <name evidence="1" type="ORF">QUW02_12105</name>
</gene>
<reference evidence="1 2" key="1">
    <citation type="submission" date="2023-06" db="EMBL/GenBank/DDBJ databases">
        <authorList>
            <person name="Zeman M."/>
            <person name="Kubasova T."/>
            <person name="Jahodarova E."/>
            <person name="Nykrynova M."/>
            <person name="Rychlik I."/>
        </authorList>
    </citation>
    <scope>NUCLEOTIDE SEQUENCE [LARGE SCALE GENOMIC DNA]</scope>
    <source>
        <strain evidence="1 2">ET4</strain>
    </source>
</reference>
<organism evidence="1 2">
    <name type="scientific">Bacteroides eggerthii</name>
    <dbReference type="NCBI Taxonomy" id="28111"/>
    <lineage>
        <taxon>Bacteria</taxon>
        <taxon>Pseudomonadati</taxon>
        <taxon>Bacteroidota</taxon>
        <taxon>Bacteroidia</taxon>
        <taxon>Bacteroidales</taxon>
        <taxon>Bacteroidaceae</taxon>
        <taxon>Bacteroides</taxon>
    </lineage>
</organism>
<sequence>MKNKKNVRCLHEGNILMEYHLYREALKKLKEAYSLGEMIAAYKIGKIYMQSDLQNYEKAYYWLQLGAEAGERNALYYLSKFYEYDLLGKYDLNKAYQCLCRAAEQKEVRSILHLSFWYRTGFYVKRNHIKSWSLLSEAVELGSAEACYQMGQIYEEGNEHISPNLIESAAYYHQAARQKHSYALYQLGRWYWEGIFYRRNASQAIRYLEESSNLGCSEAQYFLSSLCGMDIYPYGYRKYTLLTAAAKQNHVQAMYDLGCMFLFGNSFIQEDKETAIYWFRKAAEHGHEKAKNYLK</sequence>
<dbReference type="PANTHER" id="PTHR43628:SF1">
    <property type="entry name" value="CHITIN SYNTHASE REGULATORY FACTOR 2-RELATED"/>
    <property type="match status" value="1"/>
</dbReference>
<evidence type="ECO:0000313" key="1">
    <source>
        <dbReference type="EMBL" id="MDM8146652.1"/>
    </source>
</evidence>
<evidence type="ECO:0000313" key="2">
    <source>
        <dbReference type="Proteomes" id="UP001228403"/>
    </source>
</evidence>
<dbReference type="InterPro" id="IPR052945">
    <property type="entry name" value="Mitotic_Regulator"/>
</dbReference>
<dbReference type="InterPro" id="IPR011990">
    <property type="entry name" value="TPR-like_helical_dom_sf"/>
</dbReference>
<dbReference type="Gene3D" id="1.25.40.10">
    <property type="entry name" value="Tetratricopeptide repeat domain"/>
    <property type="match status" value="3"/>
</dbReference>